<gene>
    <name evidence="2" type="ORF">Y958_18135</name>
</gene>
<dbReference type="KEGG" id="nao:Y958_18135"/>
<evidence type="ECO:0000256" key="1">
    <source>
        <dbReference type="ARBA" id="ARBA00044777"/>
    </source>
</evidence>
<dbReference type="Gene3D" id="6.10.250.2410">
    <property type="match status" value="1"/>
</dbReference>
<accession>A0A248JXG7</accession>
<dbReference type="Proteomes" id="UP000197153">
    <property type="component" value="Chromosome 2"/>
</dbReference>
<proteinExistence type="predicted"/>
<sequence length="283" mass="31553">MADARGPDDEWSAAPALEPAAEGEPALLVDLGEFEGPIDLLLTLARDQKVDLTRISILALAEQYLAFVEEARRLRLEVAADYLVTAAWLAYLKSRLLLPTPETEEPTGEELAQALAFQLQRLEAMQNAAARLMARPRLGRDIFPRGAPEDLPVFERRVTEVTLYDLLRAYGDIKRRQQKTGPLHLPPVDLFTIEDAIRRVEAMLGRLPDWTRLDRFLPPDWRGGGTSREDKLKARSALAATFVATLELAKAGQLEVRQDGTFGPLYVRRTDTPAAPPIPDKEP</sequence>
<dbReference type="Pfam" id="PF02616">
    <property type="entry name" value="SMC_ScpA"/>
    <property type="match status" value="1"/>
</dbReference>
<keyword evidence="3" id="KW-1185">Reference proteome</keyword>
<evidence type="ECO:0000313" key="2">
    <source>
        <dbReference type="EMBL" id="ASG22818.1"/>
    </source>
</evidence>
<reference evidence="2 3" key="1">
    <citation type="submission" date="2017-06" db="EMBL/GenBank/DDBJ databases">
        <title>Complete genome sequence of Nitrospirillum amazonense strain CBAmC, an endophytic nitrogen-fixing and plant growth-promoting bacterium, isolated from sugarcane.</title>
        <authorList>
            <person name="Schwab S."/>
            <person name="dos Santos Teixeira K.R."/>
            <person name="Simoes Araujo J.L."/>
            <person name="Soares Vidal M."/>
            <person name="Borges de Freitas H.R."/>
            <person name="Rivello Crivelaro A.L."/>
            <person name="Bueno de Camargo Nunes A."/>
            <person name="dos Santos C.M."/>
            <person name="Palmeira da Silva Rosa D."/>
            <person name="da Silva Padilha D."/>
            <person name="da Silva E."/>
            <person name="Araujo Terra L."/>
            <person name="Soares Mendes V."/>
            <person name="Farinelli L."/>
            <person name="Magalhaes Cruz L."/>
            <person name="Baldani J.I."/>
        </authorList>
    </citation>
    <scope>NUCLEOTIDE SEQUENCE [LARGE SCALE GENOMIC DNA]</scope>
    <source>
        <strain evidence="2 3">CBAmC</strain>
    </source>
</reference>
<dbReference type="PANTHER" id="PTHR33969">
    <property type="entry name" value="SEGREGATION AND CONDENSATION PROTEIN A"/>
    <property type="match status" value="1"/>
</dbReference>
<evidence type="ECO:0000313" key="3">
    <source>
        <dbReference type="Proteomes" id="UP000197153"/>
    </source>
</evidence>
<dbReference type="RefSeq" id="WP_088873365.1">
    <property type="nucleotide sequence ID" value="NZ_CP022111.1"/>
</dbReference>
<dbReference type="AlphaFoldDB" id="A0A248JXG7"/>
<protein>
    <recommendedName>
        <fullName evidence="1">Segregation and condensation protein A</fullName>
    </recommendedName>
</protein>
<dbReference type="PANTHER" id="PTHR33969:SF2">
    <property type="entry name" value="SEGREGATION AND CONDENSATION PROTEIN A"/>
    <property type="match status" value="1"/>
</dbReference>
<dbReference type="InterPro" id="IPR003768">
    <property type="entry name" value="ScpA"/>
</dbReference>
<dbReference type="EMBL" id="CP022111">
    <property type="protein sequence ID" value="ASG22818.1"/>
    <property type="molecule type" value="Genomic_DNA"/>
</dbReference>
<name>A0A248JXG7_9PROT</name>
<organism evidence="2 3">
    <name type="scientific">Nitrospirillum viridazoti CBAmc</name>
    <dbReference type="NCBI Taxonomy" id="1441467"/>
    <lineage>
        <taxon>Bacteria</taxon>
        <taxon>Pseudomonadati</taxon>
        <taxon>Pseudomonadota</taxon>
        <taxon>Alphaproteobacteria</taxon>
        <taxon>Rhodospirillales</taxon>
        <taxon>Azospirillaceae</taxon>
        <taxon>Nitrospirillum</taxon>
        <taxon>Nitrospirillum viridazoti</taxon>
    </lineage>
</organism>